<evidence type="ECO:0000259" key="3">
    <source>
        <dbReference type="Pfam" id="PF00248"/>
    </source>
</evidence>
<dbReference type="PRINTS" id="PR00069">
    <property type="entry name" value="ALDKETRDTASE"/>
</dbReference>
<comment type="caution">
    <text evidence="4">The sequence shown here is derived from an EMBL/GenBank/DDBJ whole genome shotgun (WGS) entry which is preliminary data.</text>
</comment>
<dbReference type="CDD" id="cd19071">
    <property type="entry name" value="AKR_AKR1-5-like"/>
    <property type="match status" value="1"/>
</dbReference>
<feature type="domain" description="NADP-dependent oxidoreductase" evidence="3">
    <location>
        <begin position="73"/>
        <end position="314"/>
    </location>
</feature>
<evidence type="ECO:0000256" key="1">
    <source>
        <dbReference type="ARBA" id="ARBA00007905"/>
    </source>
</evidence>
<evidence type="ECO:0000256" key="2">
    <source>
        <dbReference type="ARBA" id="ARBA00023002"/>
    </source>
</evidence>
<dbReference type="Proteomes" id="UP000286134">
    <property type="component" value="Unassembled WGS sequence"/>
</dbReference>
<dbReference type="STRING" id="212602.A0A420HQG0"/>
<dbReference type="FunFam" id="3.20.20.100:FF:000015">
    <property type="entry name" value="Oxidoreductase, aldo/keto reductase family"/>
    <property type="match status" value="1"/>
</dbReference>
<dbReference type="Gene3D" id="3.20.20.100">
    <property type="entry name" value="NADP-dependent oxidoreductase domain"/>
    <property type="match status" value="1"/>
</dbReference>
<dbReference type="InterPro" id="IPR018170">
    <property type="entry name" value="Aldo/ket_reductase_CS"/>
</dbReference>
<keyword evidence="2" id="KW-0560">Oxidoreductase</keyword>
<dbReference type="PROSITE" id="PS00063">
    <property type="entry name" value="ALDOKETO_REDUCTASE_3"/>
    <property type="match status" value="1"/>
</dbReference>
<keyword evidence="5" id="KW-1185">Reference proteome</keyword>
<dbReference type="EMBL" id="MCFK01005859">
    <property type="protein sequence ID" value="RKF59637.1"/>
    <property type="molecule type" value="Genomic_DNA"/>
</dbReference>
<dbReference type="InterPro" id="IPR023210">
    <property type="entry name" value="NADP_OxRdtase_dom"/>
</dbReference>
<dbReference type="AlphaFoldDB" id="A0A420HQG0"/>
<dbReference type="SUPFAM" id="SSF51430">
    <property type="entry name" value="NAD(P)-linked oxidoreductase"/>
    <property type="match status" value="1"/>
</dbReference>
<dbReference type="InterPro" id="IPR020471">
    <property type="entry name" value="AKR"/>
</dbReference>
<dbReference type="OrthoDB" id="416253at2759"/>
<gene>
    <name evidence="4" type="ORF">OnM2_058059</name>
</gene>
<organism evidence="4 5">
    <name type="scientific">Erysiphe neolycopersici</name>
    <dbReference type="NCBI Taxonomy" id="212602"/>
    <lineage>
        <taxon>Eukaryota</taxon>
        <taxon>Fungi</taxon>
        <taxon>Dikarya</taxon>
        <taxon>Ascomycota</taxon>
        <taxon>Pezizomycotina</taxon>
        <taxon>Leotiomycetes</taxon>
        <taxon>Erysiphales</taxon>
        <taxon>Erysiphaceae</taxon>
        <taxon>Erysiphe</taxon>
    </lineage>
</organism>
<dbReference type="InterPro" id="IPR036812">
    <property type="entry name" value="NAD(P)_OxRdtase_dom_sf"/>
</dbReference>
<protein>
    <submittedName>
        <fullName evidence="4">Putative oxidoreductase C2F3.05c</fullName>
    </submittedName>
</protein>
<evidence type="ECO:0000313" key="5">
    <source>
        <dbReference type="Proteomes" id="UP000286134"/>
    </source>
</evidence>
<dbReference type="PANTHER" id="PTHR43827">
    <property type="entry name" value="2,5-DIKETO-D-GLUCONIC ACID REDUCTASE"/>
    <property type="match status" value="1"/>
</dbReference>
<reference evidence="4 5" key="1">
    <citation type="journal article" date="2018" name="BMC Genomics">
        <title>Comparative genome analyses reveal sequence features reflecting distinct modes of host-adaptation between dicot and monocot powdery mildew.</title>
        <authorList>
            <person name="Wu Y."/>
            <person name="Ma X."/>
            <person name="Pan Z."/>
            <person name="Kale S.D."/>
            <person name="Song Y."/>
            <person name="King H."/>
            <person name="Zhang Q."/>
            <person name="Presley C."/>
            <person name="Deng X."/>
            <person name="Wei C.I."/>
            <person name="Xiao S."/>
        </authorList>
    </citation>
    <scope>NUCLEOTIDE SEQUENCE [LARGE SCALE GENOMIC DNA]</scope>
    <source>
        <strain evidence="4">UMSG2</strain>
    </source>
</reference>
<accession>A0A420HQG0</accession>
<dbReference type="Pfam" id="PF00248">
    <property type="entry name" value="Aldo_ket_red"/>
    <property type="match status" value="1"/>
</dbReference>
<proteinExistence type="inferred from homology"/>
<evidence type="ECO:0000313" key="4">
    <source>
        <dbReference type="EMBL" id="RKF59637.1"/>
    </source>
</evidence>
<comment type="similarity">
    <text evidence="1">Belongs to the aldo/keto reductase family.</text>
</comment>
<dbReference type="GO" id="GO:0016491">
    <property type="term" value="F:oxidoreductase activity"/>
    <property type="evidence" value="ECO:0007669"/>
    <property type="project" value="UniProtKB-KW"/>
</dbReference>
<dbReference type="PROSITE" id="PS00798">
    <property type="entry name" value="ALDOKETO_REDUCTASE_1"/>
    <property type="match status" value="1"/>
</dbReference>
<dbReference type="PANTHER" id="PTHR43827:SF13">
    <property type="entry name" value="ALDO_KETO REDUCTASE FAMILY PROTEIN"/>
    <property type="match status" value="1"/>
</dbReference>
<sequence length="328" mass="36987">MYFPLTLFPKIQFIEDDPNIVGFPAENIIESINKEFEKIRIERKMASEITIDDRISLSKSNVKIPRIGFGVYRSDPSQCITSCSVALKAGYRHIDTAQYYENEIEVGEAVRRSGLKRSEVFITTKILSSAGSVHATYAKAIESVNRIDGENGYVDLFLIHTSTGGSKNRKEMYLALEKVLELGKAKSIGVSNWGIGHIEELKGLARVYPPQVNQIELHPFCQQREIVEFCQQNNIVVEAYCPIVRNLKAEDPSLLSIAEAHNKTVPQVLIRYSLQKNWVPLPKSDTPHRIEENIKVYDFNLSDEEMERLDALDEGSEGALVMAVPNTL</sequence>
<name>A0A420HQG0_9PEZI</name>